<name>A0A218UX12_9PASE</name>
<keyword evidence="8" id="KW-0472">Membrane</keyword>
<evidence type="ECO:0000313" key="9">
    <source>
        <dbReference type="EMBL" id="OWK58156.1"/>
    </source>
</evidence>
<organism evidence="9 10">
    <name type="scientific">Lonchura striata</name>
    <name type="common">white-rumped munia</name>
    <dbReference type="NCBI Taxonomy" id="40157"/>
    <lineage>
        <taxon>Eukaryota</taxon>
        <taxon>Metazoa</taxon>
        <taxon>Chordata</taxon>
        <taxon>Craniata</taxon>
        <taxon>Vertebrata</taxon>
        <taxon>Euteleostomi</taxon>
        <taxon>Archelosauria</taxon>
        <taxon>Archosauria</taxon>
        <taxon>Dinosauria</taxon>
        <taxon>Saurischia</taxon>
        <taxon>Theropoda</taxon>
        <taxon>Coelurosauria</taxon>
        <taxon>Aves</taxon>
        <taxon>Neognathae</taxon>
        <taxon>Neoaves</taxon>
        <taxon>Telluraves</taxon>
        <taxon>Australaves</taxon>
        <taxon>Passeriformes</taxon>
        <taxon>Passeroidea</taxon>
        <taxon>Estrildidae</taxon>
        <taxon>Estrildinae</taxon>
        <taxon>Lonchura</taxon>
    </lineage>
</organism>
<keyword evidence="8" id="KW-0812">Transmembrane</keyword>
<protein>
    <submittedName>
        <fullName evidence="9">Cytochrome P450 26C1</fullName>
    </submittedName>
</protein>
<feature type="compositionally biased region" description="Basic and acidic residues" evidence="7">
    <location>
        <begin position="350"/>
        <end position="366"/>
    </location>
</feature>
<comment type="caution">
    <text evidence="9">The sequence shown here is derived from an EMBL/GenBank/DDBJ whole genome shotgun (WGS) entry which is preliminary data.</text>
</comment>
<gene>
    <name evidence="9" type="primary">CYP26C1</name>
    <name evidence="9" type="ORF">RLOC_00002486</name>
</gene>
<evidence type="ECO:0000256" key="8">
    <source>
        <dbReference type="SAM" id="Phobius"/>
    </source>
</evidence>
<reference evidence="9 10" key="1">
    <citation type="submission" date="2017-05" db="EMBL/GenBank/DDBJ databases">
        <title>Genome of assembly of the Bengalese finch, Lonchura striata domestica.</title>
        <authorList>
            <person name="Colquitt B.M."/>
            <person name="Brainard M.S."/>
        </authorList>
    </citation>
    <scope>NUCLEOTIDE SEQUENCE [LARGE SCALE GENOMIC DNA]</scope>
    <source>
        <strain evidence="9">White83orange57</strain>
    </source>
</reference>
<evidence type="ECO:0000256" key="4">
    <source>
        <dbReference type="ARBA" id="ARBA00023004"/>
    </source>
</evidence>
<dbReference type="GO" id="GO:0005506">
    <property type="term" value="F:iron ion binding"/>
    <property type="evidence" value="ECO:0007669"/>
    <property type="project" value="InterPro"/>
</dbReference>
<feature type="binding site" description="axial binding residue" evidence="5">
    <location>
        <position position="511"/>
    </location>
    <ligand>
        <name>heme</name>
        <dbReference type="ChEBI" id="CHEBI:30413"/>
    </ligand>
    <ligandPart>
        <name>Fe</name>
        <dbReference type="ChEBI" id="CHEBI:18248"/>
    </ligandPart>
</feature>
<dbReference type="KEGG" id="lsr:110475659"/>
<keyword evidence="6" id="KW-0503">Monooxygenase</keyword>
<dbReference type="PANTHER" id="PTHR24286">
    <property type="entry name" value="CYTOCHROME P450 26"/>
    <property type="match status" value="1"/>
</dbReference>
<dbReference type="GO" id="GO:0016125">
    <property type="term" value="P:sterol metabolic process"/>
    <property type="evidence" value="ECO:0007669"/>
    <property type="project" value="TreeGrafter"/>
</dbReference>
<dbReference type="GO" id="GO:0020037">
    <property type="term" value="F:heme binding"/>
    <property type="evidence" value="ECO:0007669"/>
    <property type="project" value="InterPro"/>
</dbReference>
<comment type="cofactor">
    <cofactor evidence="5">
        <name>heme</name>
        <dbReference type="ChEBI" id="CHEBI:30413"/>
    </cofactor>
</comment>
<dbReference type="Proteomes" id="UP000197619">
    <property type="component" value="Unassembled WGS sequence"/>
</dbReference>
<sequence length="572" mass="63946">MPAGPSWPEAAALVLLALALLVTLCRHLWALRWSLSRDRASALPLPKGSMGWPFFGETLHWLLQGSRFHSSRRERYGNVFKTHLLGRPVVRVTGAENIRKILLGEHTLVSTQWPQSTQIILGSHTLLSSTGDQHRQRRKILARVFSRAALESYLPRIQKVVSWELRGWCMEPGSIAVYSSAKTLTFRIAARILLGLRLEEKQFKDLAKTFEQLVENLFSLPLNIPFSGLRKGIKARDMLHKFMEKAIQEKLQRNNPEDHSDALDFIMNSAKEHGKEFTMQELKESAIELIFAAFFTTASASTSLILLLLKHPSVIEKIRQELMSHELYQQSECCPAGPCLDTLTIQSRDREKPLSHPMAKDIHKDQSQPPAPVEEDSLQPSALLEPTVPRSTPCPGPGTPAAPGQSCHCTAEISLEKLSRLRYLDCVIKEVLRVLPPVSGGYRTALQTFELDGYQIPKGWSVMYSIRDTHETAAVYQSPPSSFDPDRFGASRPEAAGRFHYIPFGGGARSCIGKELAQAILKLLAIELVSTARWELATPGYPTMQTVPIVHPVDDGLQLYFHPLQPSQGHEA</sequence>
<evidence type="ECO:0000256" key="2">
    <source>
        <dbReference type="ARBA" id="ARBA00022617"/>
    </source>
</evidence>
<keyword evidence="6" id="KW-0560">Oxidoreductase</keyword>
<dbReference type="PANTHER" id="PTHR24286:SF100">
    <property type="entry name" value="CYTOCHROME P450 26C1"/>
    <property type="match status" value="1"/>
</dbReference>
<dbReference type="InterPro" id="IPR017972">
    <property type="entry name" value="Cyt_P450_CS"/>
</dbReference>
<evidence type="ECO:0000256" key="7">
    <source>
        <dbReference type="SAM" id="MobiDB-lite"/>
    </source>
</evidence>
<feature type="transmembrane region" description="Helical" evidence="8">
    <location>
        <begin position="289"/>
        <end position="309"/>
    </location>
</feature>
<dbReference type="RefSeq" id="XP_021395631.1">
    <property type="nucleotide sequence ID" value="XM_021539956.1"/>
</dbReference>
<dbReference type="GO" id="GO:0004497">
    <property type="term" value="F:monooxygenase activity"/>
    <property type="evidence" value="ECO:0007669"/>
    <property type="project" value="UniProtKB-KW"/>
</dbReference>
<keyword evidence="8" id="KW-1133">Transmembrane helix</keyword>
<evidence type="ECO:0000256" key="1">
    <source>
        <dbReference type="ARBA" id="ARBA00010617"/>
    </source>
</evidence>
<proteinExistence type="inferred from homology"/>
<dbReference type="Gene3D" id="1.10.630.10">
    <property type="entry name" value="Cytochrome P450"/>
    <property type="match status" value="2"/>
</dbReference>
<comment type="similarity">
    <text evidence="1 6">Belongs to the cytochrome P450 family.</text>
</comment>
<dbReference type="SUPFAM" id="SSF48264">
    <property type="entry name" value="Cytochrome P450"/>
    <property type="match status" value="1"/>
</dbReference>
<dbReference type="InterPro" id="IPR001128">
    <property type="entry name" value="Cyt_P450"/>
</dbReference>
<dbReference type="CTD" id="340665"/>
<dbReference type="AlphaFoldDB" id="A0A218UX12"/>
<dbReference type="GeneID" id="110475659"/>
<evidence type="ECO:0000256" key="5">
    <source>
        <dbReference type="PIRSR" id="PIRSR602401-1"/>
    </source>
</evidence>
<feature type="region of interest" description="Disordered" evidence="7">
    <location>
        <begin position="350"/>
        <end position="406"/>
    </location>
</feature>
<keyword evidence="4 5" id="KW-0408">Iron</keyword>
<dbReference type="PRINTS" id="PR00385">
    <property type="entry name" value="P450"/>
</dbReference>
<dbReference type="PRINTS" id="PR00463">
    <property type="entry name" value="EP450I"/>
</dbReference>
<keyword evidence="3 5" id="KW-0479">Metal-binding</keyword>
<dbReference type="EMBL" id="MUZQ01000106">
    <property type="protein sequence ID" value="OWK58156.1"/>
    <property type="molecule type" value="Genomic_DNA"/>
</dbReference>
<evidence type="ECO:0000256" key="3">
    <source>
        <dbReference type="ARBA" id="ARBA00022723"/>
    </source>
</evidence>
<evidence type="ECO:0000313" key="10">
    <source>
        <dbReference type="Proteomes" id="UP000197619"/>
    </source>
</evidence>
<keyword evidence="2 5" id="KW-0349">Heme</keyword>
<dbReference type="PROSITE" id="PS00086">
    <property type="entry name" value="CYTOCHROME_P450"/>
    <property type="match status" value="1"/>
</dbReference>
<accession>A0A218UX12</accession>
<dbReference type="GO" id="GO:0016705">
    <property type="term" value="F:oxidoreductase activity, acting on paired donors, with incorporation or reduction of molecular oxygen"/>
    <property type="evidence" value="ECO:0007669"/>
    <property type="project" value="InterPro"/>
</dbReference>
<dbReference type="STRING" id="299123.ENSLSDP00000025221"/>
<keyword evidence="10" id="KW-1185">Reference proteome</keyword>
<dbReference type="InterPro" id="IPR036396">
    <property type="entry name" value="Cyt_P450_sf"/>
</dbReference>
<dbReference type="InterPro" id="IPR002401">
    <property type="entry name" value="Cyt_P450_E_grp-I"/>
</dbReference>
<dbReference type="Pfam" id="PF00067">
    <property type="entry name" value="p450"/>
    <property type="match status" value="2"/>
</dbReference>
<evidence type="ECO:0000256" key="6">
    <source>
        <dbReference type="RuleBase" id="RU000461"/>
    </source>
</evidence>